<evidence type="ECO:0000313" key="2">
    <source>
        <dbReference type="EMBL" id="ROI15264.1"/>
    </source>
</evidence>
<dbReference type="Proteomes" id="UP000281406">
    <property type="component" value="Unassembled WGS sequence"/>
</dbReference>
<feature type="region of interest" description="Disordered" evidence="1">
    <location>
        <begin position="1"/>
        <end position="56"/>
    </location>
</feature>
<evidence type="ECO:0000256" key="1">
    <source>
        <dbReference type="SAM" id="MobiDB-lite"/>
    </source>
</evidence>
<comment type="caution">
    <text evidence="2">The sequence shown here is derived from an EMBL/GenBank/DDBJ whole genome shotgun (WGS) entry which is preliminary data.</text>
</comment>
<reference evidence="2 3" key="1">
    <citation type="submission" date="2018-10" db="EMBL/GenBank/DDBJ databases">
        <title>Genome assembly for a Yunnan-Guizhou Plateau 3E fish, Anabarilius grahami (Regan), and its evolutionary and genetic applications.</title>
        <authorList>
            <person name="Jiang W."/>
        </authorList>
    </citation>
    <scope>NUCLEOTIDE SEQUENCE [LARGE SCALE GENOMIC DNA]</scope>
    <source>
        <strain evidence="2">AG-KIZ</strain>
        <tissue evidence="2">Muscle</tissue>
    </source>
</reference>
<organism evidence="2 3">
    <name type="scientific">Anabarilius grahami</name>
    <name type="common">Kanglang fish</name>
    <name type="synonym">Barilius grahami</name>
    <dbReference type="NCBI Taxonomy" id="495550"/>
    <lineage>
        <taxon>Eukaryota</taxon>
        <taxon>Metazoa</taxon>
        <taxon>Chordata</taxon>
        <taxon>Craniata</taxon>
        <taxon>Vertebrata</taxon>
        <taxon>Euteleostomi</taxon>
        <taxon>Actinopterygii</taxon>
        <taxon>Neopterygii</taxon>
        <taxon>Teleostei</taxon>
        <taxon>Ostariophysi</taxon>
        <taxon>Cypriniformes</taxon>
        <taxon>Xenocyprididae</taxon>
        <taxon>Xenocypridinae</taxon>
        <taxon>Xenocypridinae incertae sedis</taxon>
        <taxon>Anabarilius</taxon>
    </lineage>
</organism>
<accession>A0A3N0XD20</accession>
<name>A0A3N0XD20_ANAGA</name>
<dbReference type="AlphaFoldDB" id="A0A3N0XD20"/>
<keyword evidence="3" id="KW-1185">Reference proteome</keyword>
<sequence>MYRGSSGGCGAGQKHDREGGADRGKHDNNPGRILGENGRKRQGVNPNRITRMQAHNGVGGWTDVHRWRRSIHLNKPHAEIINYKLAAIKRQDNSSSSCSKMSS</sequence>
<protein>
    <submittedName>
        <fullName evidence="2">Uncharacterized protein</fullName>
    </submittedName>
</protein>
<evidence type="ECO:0000313" key="3">
    <source>
        <dbReference type="Proteomes" id="UP000281406"/>
    </source>
</evidence>
<feature type="compositionally biased region" description="Basic and acidic residues" evidence="1">
    <location>
        <begin position="13"/>
        <end position="29"/>
    </location>
</feature>
<feature type="compositionally biased region" description="Gly residues" evidence="1">
    <location>
        <begin position="1"/>
        <end position="11"/>
    </location>
</feature>
<gene>
    <name evidence="2" type="ORF">DPX16_12816</name>
</gene>
<proteinExistence type="predicted"/>
<dbReference type="EMBL" id="RJVU01079805">
    <property type="protein sequence ID" value="ROI15264.1"/>
    <property type="molecule type" value="Genomic_DNA"/>
</dbReference>